<evidence type="ECO:0000313" key="1">
    <source>
        <dbReference type="EMBL" id="WVY90125.1"/>
    </source>
</evidence>
<dbReference type="EMBL" id="CP144690">
    <property type="protein sequence ID" value="WVY90125.1"/>
    <property type="molecule type" value="Genomic_DNA"/>
</dbReference>
<organism evidence="1 2">
    <name type="scientific">Vigna mungo</name>
    <name type="common">Black gram</name>
    <name type="synonym">Phaseolus mungo</name>
    <dbReference type="NCBI Taxonomy" id="3915"/>
    <lineage>
        <taxon>Eukaryota</taxon>
        <taxon>Viridiplantae</taxon>
        <taxon>Streptophyta</taxon>
        <taxon>Embryophyta</taxon>
        <taxon>Tracheophyta</taxon>
        <taxon>Spermatophyta</taxon>
        <taxon>Magnoliopsida</taxon>
        <taxon>eudicotyledons</taxon>
        <taxon>Gunneridae</taxon>
        <taxon>Pentapetalae</taxon>
        <taxon>rosids</taxon>
        <taxon>fabids</taxon>
        <taxon>Fabales</taxon>
        <taxon>Fabaceae</taxon>
        <taxon>Papilionoideae</taxon>
        <taxon>50 kb inversion clade</taxon>
        <taxon>NPAAA clade</taxon>
        <taxon>indigoferoid/millettioid clade</taxon>
        <taxon>Phaseoleae</taxon>
        <taxon>Vigna</taxon>
    </lineage>
</organism>
<dbReference type="Proteomes" id="UP001374535">
    <property type="component" value="Chromosome 11"/>
</dbReference>
<accession>A0AAQ3MFT3</accession>
<name>A0AAQ3MFT3_VIGMU</name>
<gene>
    <name evidence="1" type="ORF">V8G54_035639</name>
</gene>
<protein>
    <submittedName>
        <fullName evidence="1">Uncharacterized protein</fullName>
    </submittedName>
</protein>
<dbReference type="AlphaFoldDB" id="A0AAQ3MFT3"/>
<sequence length="109" mass="11946">MPPHHHHQPLCTRTHQIGALLLVTTTFFFTRLLSPCTLSTSVVHLSHPQLQWGQSQLSLKIYVYEPEEINGLNNLLHGRDGENTQVSSAIEATDAEEGGSGSVLCSIVC</sequence>
<proteinExistence type="predicted"/>
<keyword evidence="2" id="KW-1185">Reference proteome</keyword>
<evidence type="ECO:0000313" key="2">
    <source>
        <dbReference type="Proteomes" id="UP001374535"/>
    </source>
</evidence>
<reference evidence="1 2" key="1">
    <citation type="journal article" date="2023" name="Life. Sci Alliance">
        <title>Evolutionary insights into 3D genome organization and epigenetic landscape of Vigna mungo.</title>
        <authorList>
            <person name="Junaid A."/>
            <person name="Singh B."/>
            <person name="Bhatia S."/>
        </authorList>
    </citation>
    <scope>NUCLEOTIDE SEQUENCE [LARGE SCALE GENOMIC DNA]</scope>
    <source>
        <strain evidence="1">Urdbean</strain>
    </source>
</reference>